<dbReference type="AlphaFoldDB" id="A0AAE4BSA0"/>
<dbReference type="Proteomes" id="UP001185092">
    <property type="component" value="Unassembled WGS sequence"/>
</dbReference>
<dbReference type="Pfam" id="PF19577">
    <property type="entry name" value="DcaP"/>
    <property type="match status" value="1"/>
</dbReference>
<reference evidence="2" key="1">
    <citation type="submission" date="2023-07" db="EMBL/GenBank/DDBJ databases">
        <title>Genomic Encyclopedia of Type Strains, Phase IV (KMG-IV): sequencing the most valuable type-strain genomes for metagenomic binning, comparative biology and taxonomic classification.</title>
        <authorList>
            <person name="Goeker M."/>
        </authorList>
    </citation>
    <scope>NUCLEOTIDE SEQUENCE</scope>
    <source>
        <strain evidence="2">DSM 26174</strain>
    </source>
</reference>
<protein>
    <recommendedName>
        <fullName evidence="4">Porin</fullName>
    </recommendedName>
</protein>
<accession>A0AAE4BSA0</accession>
<dbReference type="EMBL" id="JAVDQD010000001">
    <property type="protein sequence ID" value="MDR6238152.1"/>
    <property type="molecule type" value="Genomic_DNA"/>
</dbReference>
<dbReference type="RefSeq" id="WP_309937617.1">
    <property type="nucleotide sequence ID" value="NZ_AP025305.1"/>
</dbReference>
<keyword evidence="3" id="KW-1185">Reference proteome</keyword>
<keyword evidence="1" id="KW-0732">Signal</keyword>
<dbReference type="InterPro" id="IPR045748">
    <property type="entry name" value="DcaP"/>
</dbReference>
<gene>
    <name evidence="2" type="ORF">HNQ88_001128</name>
</gene>
<comment type="caution">
    <text evidence="2">The sequence shown here is derived from an EMBL/GenBank/DDBJ whole genome shotgun (WGS) entry which is preliminary data.</text>
</comment>
<organism evidence="2 3">
    <name type="scientific">Aureibacter tunicatorum</name>
    <dbReference type="NCBI Taxonomy" id="866807"/>
    <lineage>
        <taxon>Bacteria</taxon>
        <taxon>Pseudomonadati</taxon>
        <taxon>Bacteroidota</taxon>
        <taxon>Cytophagia</taxon>
        <taxon>Cytophagales</taxon>
        <taxon>Persicobacteraceae</taxon>
        <taxon>Aureibacter</taxon>
    </lineage>
</organism>
<feature type="signal peptide" evidence="1">
    <location>
        <begin position="1"/>
        <end position="24"/>
    </location>
</feature>
<sequence length="427" mass="48998">MKYKYTIFKLLFVFIATVCNEALAENDKGEDKQEKKNDIKIDPETLTLSIYDDSNGESGALVSQEKPKYSLKIGGWVKLNAIYDFNGIGPNPYPGFMPVEIPTDPTENAMNRSFHMNINQTRIWVDSYLESKTFGTIKFYLEGDFLRTTNNNLRLRHAFIEVNEKLIIGQTWSTFSDGEALPLNVEFEGPASLYADWGPQIRYSDKINDRFSYQVALETPTANITRLDSLVTEDPSKLNARPKSQFPNVVGKLRYSHKRGFIHLSGIMKDLRYYDIKGEVQNDIAWGAQLSGALNVAKNTKVYFQGIYGKGIASGISGFYYFNYDATPNIQKTNLEALTAMGGYFALEHRWSPKVFSNIMYSVQRIDERELLEDNDYYMGHYFAVNTFYNPIERFEIGFEYNYGIRLDADMSQGDANRIQTSVRYFF</sequence>
<proteinExistence type="predicted"/>
<evidence type="ECO:0000313" key="3">
    <source>
        <dbReference type="Proteomes" id="UP001185092"/>
    </source>
</evidence>
<feature type="chain" id="PRO_5042297597" description="Porin" evidence="1">
    <location>
        <begin position="25"/>
        <end position="427"/>
    </location>
</feature>
<name>A0AAE4BSA0_9BACT</name>
<dbReference type="SUPFAM" id="SSF56935">
    <property type="entry name" value="Porins"/>
    <property type="match status" value="1"/>
</dbReference>
<evidence type="ECO:0000256" key="1">
    <source>
        <dbReference type="SAM" id="SignalP"/>
    </source>
</evidence>
<evidence type="ECO:0008006" key="4">
    <source>
        <dbReference type="Google" id="ProtNLM"/>
    </source>
</evidence>
<evidence type="ECO:0000313" key="2">
    <source>
        <dbReference type="EMBL" id="MDR6238152.1"/>
    </source>
</evidence>